<protein>
    <submittedName>
        <fullName evidence="7">NINE protein</fullName>
    </submittedName>
</protein>
<evidence type="ECO:0000256" key="1">
    <source>
        <dbReference type="ARBA" id="ARBA00004141"/>
    </source>
</evidence>
<dbReference type="GO" id="GO:0016020">
    <property type="term" value="C:membrane"/>
    <property type="evidence" value="ECO:0007669"/>
    <property type="project" value="UniProtKB-SubCell"/>
</dbReference>
<evidence type="ECO:0000256" key="3">
    <source>
        <dbReference type="ARBA" id="ARBA00022989"/>
    </source>
</evidence>
<name>A0A7Z0M679_9STRE</name>
<sequence>MGLINNPKKAVYNKVYNKTTIDPLKGVKNPKSNKKKANPVKTPPINSIQPSKIVSYTYNKWIYFMLALFLGTFGAQYFYSGEKNKGIKSLLFCWTGIPTLIGLCGAVAILFKNADSNGNITKTIEKRASVSEVISHGNDVQSLLQEIEEMESTLKTTLAPSEYIATVKKISDHLNEITNFSRTYSNNTNFNSKSMASALQTMVNGLAEEETNFINRYFEAFQLEGQNEILKYKEYFSPEGLQMIERLYK</sequence>
<gene>
    <name evidence="7" type="ORF">HZY94_05545</name>
</gene>
<evidence type="ECO:0000256" key="2">
    <source>
        <dbReference type="ARBA" id="ARBA00022692"/>
    </source>
</evidence>
<feature type="transmembrane region" description="Helical" evidence="5">
    <location>
        <begin position="61"/>
        <end position="79"/>
    </location>
</feature>
<feature type="transmembrane region" description="Helical" evidence="5">
    <location>
        <begin position="91"/>
        <end position="111"/>
    </location>
</feature>
<keyword evidence="4 5" id="KW-0472">Membrane</keyword>
<evidence type="ECO:0000256" key="5">
    <source>
        <dbReference type="SAM" id="Phobius"/>
    </source>
</evidence>
<evidence type="ECO:0000313" key="8">
    <source>
        <dbReference type="Proteomes" id="UP000589521"/>
    </source>
</evidence>
<evidence type="ECO:0000313" key="7">
    <source>
        <dbReference type="EMBL" id="NYS96640.1"/>
    </source>
</evidence>
<reference evidence="7 8" key="1">
    <citation type="submission" date="2020-07" db="EMBL/GenBank/DDBJ databases">
        <title>MOT database genomes.</title>
        <authorList>
            <person name="Joseph S."/>
            <person name="Aduse-Opoku J."/>
            <person name="Hashim A."/>
            <person name="Wade W."/>
            <person name="Curtis M."/>
        </authorList>
    </citation>
    <scope>NUCLEOTIDE SEQUENCE [LARGE SCALE GENOMIC DNA]</scope>
    <source>
        <strain evidence="7 8">STR</strain>
    </source>
</reference>
<comment type="caution">
    <text evidence="7">The sequence shown here is derived from an EMBL/GenBank/DDBJ whole genome shotgun (WGS) entry which is preliminary data.</text>
</comment>
<evidence type="ECO:0000259" key="6">
    <source>
        <dbReference type="Pfam" id="PF05154"/>
    </source>
</evidence>
<accession>A0A7Z0M679</accession>
<dbReference type="EMBL" id="JACBXX010000125">
    <property type="protein sequence ID" value="NYS96640.1"/>
    <property type="molecule type" value="Genomic_DNA"/>
</dbReference>
<comment type="subcellular location">
    <subcellularLocation>
        <location evidence="1">Membrane</location>
        <topology evidence="1">Multi-pass membrane protein</topology>
    </subcellularLocation>
</comment>
<feature type="domain" description="TM2" evidence="6">
    <location>
        <begin position="58"/>
        <end position="105"/>
    </location>
</feature>
<proteinExistence type="predicted"/>
<keyword evidence="3 5" id="KW-1133">Transmembrane helix</keyword>
<dbReference type="AlphaFoldDB" id="A0A7Z0M679"/>
<dbReference type="InterPro" id="IPR007829">
    <property type="entry name" value="TM2"/>
</dbReference>
<organism evidence="7 8">
    <name type="scientific">Streptococcus danieliae</name>
    <dbReference type="NCBI Taxonomy" id="747656"/>
    <lineage>
        <taxon>Bacteria</taxon>
        <taxon>Bacillati</taxon>
        <taxon>Bacillota</taxon>
        <taxon>Bacilli</taxon>
        <taxon>Lactobacillales</taxon>
        <taxon>Streptococcaceae</taxon>
        <taxon>Streptococcus</taxon>
    </lineage>
</organism>
<dbReference type="Proteomes" id="UP000589521">
    <property type="component" value="Unassembled WGS sequence"/>
</dbReference>
<keyword evidence="2 5" id="KW-0812">Transmembrane</keyword>
<evidence type="ECO:0000256" key="4">
    <source>
        <dbReference type="ARBA" id="ARBA00023136"/>
    </source>
</evidence>
<dbReference type="Pfam" id="PF05154">
    <property type="entry name" value="TM2"/>
    <property type="match status" value="1"/>
</dbReference>